<gene>
    <name evidence="2" type="ORF">VCB98_11360</name>
</gene>
<proteinExistence type="predicted"/>
<organism evidence="2 3">
    <name type="scientific">Natronospira elongata</name>
    <dbReference type="NCBI Taxonomy" id="3110268"/>
    <lineage>
        <taxon>Bacteria</taxon>
        <taxon>Pseudomonadati</taxon>
        <taxon>Pseudomonadota</taxon>
        <taxon>Gammaproteobacteria</taxon>
        <taxon>Natronospirales</taxon>
        <taxon>Natronospiraceae</taxon>
        <taxon>Natronospira</taxon>
    </lineage>
</organism>
<dbReference type="Proteomes" id="UP001302316">
    <property type="component" value="Unassembled WGS sequence"/>
</dbReference>
<reference evidence="2 3" key="1">
    <citation type="submission" date="2023-12" db="EMBL/GenBank/DDBJ databases">
        <title>Whole-genome sequencing of halo(alkali)philic microorganisms from hypersaline lakes.</title>
        <authorList>
            <person name="Sorokin D.Y."/>
            <person name="Merkel A.Y."/>
            <person name="Messina E."/>
            <person name="Yakimov M."/>
        </authorList>
    </citation>
    <scope>NUCLEOTIDE SEQUENCE [LARGE SCALE GENOMIC DNA]</scope>
    <source>
        <strain evidence="2 3">AB-CW1</strain>
    </source>
</reference>
<sequence length="199" mass="22398">MAINQHAEPQFRLRELLPLGYLYLLLLGIASQSIHYAFLGINIMAYSDLLDVLLSPVVLITDHIAFLLTTVLLPLLLWFYLKYIRRYYAQHKPEVLKSGTNTWHPLDQWMLLTALLLFCAFLGFGVGGGLATQQTLSSSDFDPDHRVVFADGNSAEIMKLGINNSFLFYAVEGHPHVIVSPIDDNVHAISRLSRKASEE</sequence>
<keyword evidence="3" id="KW-1185">Reference proteome</keyword>
<comment type="caution">
    <text evidence="2">The sequence shown here is derived from an EMBL/GenBank/DDBJ whole genome shotgun (WGS) entry which is preliminary data.</text>
</comment>
<feature type="transmembrane region" description="Helical" evidence="1">
    <location>
        <begin position="64"/>
        <end position="81"/>
    </location>
</feature>
<keyword evidence="1" id="KW-1133">Transmembrane helix</keyword>
<keyword evidence="1" id="KW-0812">Transmembrane</keyword>
<dbReference type="EMBL" id="JAYGII010000032">
    <property type="protein sequence ID" value="MEA5446417.1"/>
    <property type="molecule type" value="Genomic_DNA"/>
</dbReference>
<dbReference type="RefSeq" id="WP_346052638.1">
    <property type="nucleotide sequence ID" value="NZ_JAYGII010000032.1"/>
</dbReference>
<feature type="transmembrane region" description="Helical" evidence="1">
    <location>
        <begin position="109"/>
        <end position="131"/>
    </location>
</feature>
<feature type="transmembrane region" description="Helical" evidence="1">
    <location>
        <begin position="21"/>
        <end position="44"/>
    </location>
</feature>
<keyword evidence="1" id="KW-0472">Membrane</keyword>
<accession>A0AAP6JGW5</accession>
<protein>
    <submittedName>
        <fullName evidence="2">Uncharacterized protein</fullName>
    </submittedName>
</protein>
<evidence type="ECO:0000313" key="2">
    <source>
        <dbReference type="EMBL" id="MEA5446417.1"/>
    </source>
</evidence>
<name>A0AAP6JGW5_9GAMM</name>
<evidence type="ECO:0000313" key="3">
    <source>
        <dbReference type="Proteomes" id="UP001302316"/>
    </source>
</evidence>
<dbReference type="AlphaFoldDB" id="A0AAP6JGW5"/>
<evidence type="ECO:0000256" key="1">
    <source>
        <dbReference type="SAM" id="Phobius"/>
    </source>
</evidence>